<name>A0ABP3XBD1_9SPHN</name>
<dbReference type="Proteomes" id="UP001500738">
    <property type="component" value="Unassembled WGS sequence"/>
</dbReference>
<protein>
    <submittedName>
        <fullName evidence="1">Uncharacterized protein</fullName>
    </submittedName>
</protein>
<organism evidence="1 2">
    <name type="scientific">Sphingopyxis soli</name>
    <dbReference type="NCBI Taxonomy" id="592051"/>
    <lineage>
        <taxon>Bacteria</taxon>
        <taxon>Pseudomonadati</taxon>
        <taxon>Pseudomonadota</taxon>
        <taxon>Alphaproteobacteria</taxon>
        <taxon>Sphingomonadales</taxon>
        <taxon>Sphingomonadaceae</taxon>
        <taxon>Sphingopyxis</taxon>
    </lineage>
</organism>
<reference evidence="2" key="1">
    <citation type="journal article" date="2019" name="Int. J. Syst. Evol. Microbiol.">
        <title>The Global Catalogue of Microorganisms (GCM) 10K type strain sequencing project: providing services to taxonomists for standard genome sequencing and annotation.</title>
        <authorList>
            <consortium name="The Broad Institute Genomics Platform"/>
            <consortium name="The Broad Institute Genome Sequencing Center for Infectious Disease"/>
            <person name="Wu L."/>
            <person name="Ma J."/>
        </authorList>
    </citation>
    <scope>NUCLEOTIDE SEQUENCE [LARGE SCALE GENOMIC DNA]</scope>
    <source>
        <strain evidence="2">JCM 15910</strain>
    </source>
</reference>
<keyword evidence="2" id="KW-1185">Reference proteome</keyword>
<dbReference type="RefSeq" id="WP_215353983.1">
    <property type="nucleotide sequence ID" value="NZ_BAAAFE010000003.1"/>
</dbReference>
<dbReference type="EMBL" id="BAAAFE010000003">
    <property type="protein sequence ID" value="GAA0861841.1"/>
    <property type="molecule type" value="Genomic_DNA"/>
</dbReference>
<evidence type="ECO:0000313" key="2">
    <source>
        <dbReference type="Proteomes" id="UP001500738"/>
    </source>
</evidence>
<proteinExistence type="predicted"/>
<evidence type="ECO:0000313" key="1">
    <source>
        <dbReference type="EMBL" id="GAA0861841.1"/>
    </source>
</evidence>
<sequence>MLPDFIKHAIMQELPKAQLDRLVRKAGFNPDNLIPPLEHDLPFELSYSGELDFNLTVGAFGESHMVPCRTVWTADLIDDPDTGKRVMGRIQCKVYKLVPAEDGDRLVWTALDFDLLPRSAFEAMDAQIEAQALRMELDEKSPS</sequence>
<accession>A0ABP3XBD1</accession>
<gene>
    <name evidence="1" type="ORF">GCM10009115_06090</name>
</gene>
<comment type="caution">
    <text evidence="1">The sequence shown here is derived from an EMBL/GenBank/DDBJ whole genome shotgun (WGS) entry which is preliminary data.</text>
</comment>